<dbReference type="RefSeq" id="WP_120104470.1">
    <property type="nucleotide sequence ID" value="NZ_CP028884.1"/>
</dbReference>
<dbReference type="AlphaFoldDB" id="A0A386PP10"/>
<name>A0A386PP10_9SPIR</name>
<accession>A0A386PP10</accession>
<sequence>MKSGQGNDNRNNFQKINRVPYWKRKKTRPDIKKQKIESFGTNNKSVNTHFSKQGNHKVNKPKELDRGFRTRIITTKICPLCEKQIKELASCMSMKFDNEDKPIHFDCAINKVRLENNLLKNEDLVYRGIGKFFVVNKLIRGSNLAFKIIREIDFENLEDRPLWRKKILEDMNKGFKLY</sequence>
<dbReference type="KEGG" id="btur:DB313_03665"/>
<dbReference type="Proteomes" id="UP000275571">
    <property type="component" value="Chromosome"/>
</dbReference>
<dbReference type="OrthoDB" id="308128at2"/>
<dbReference type="EMBL" id="CP028884">
    <property type="protein sequence ID" value="AYE36550.1"/>
    <property type="molecule type" value="Genomic_DNA"/>
</dbReference>
<feature type="region of interest" description="Disordered" evidence="1">
    <location>
        <begin position="42"/>
        <end position="61"/>
    </location>
</feature>
<organism evidence="2 3">
    <name type="scientific">Borrelia turcica IST7</name>
    <dbReference type="NCBI Taxonomy" id="1104446"/>
    <lineage>
        <taxon>Bacteria</taxon>
        <taxon>Pseudomonadati</taxon>
        <taxon>Spirochaetota</taxon>
        <taxon>Spirochaetia</taxon>
        <taxon>Spirochaetales</taxon>
        <taxon>Borreliaceae</taxon>
        <taxon>Borrelia</taxon>
    </lineage>
</organism>
<reference evidence="2 3" key="1">
    <citation type="journal article" date="2018" name="Infect. Genet. Evol.">
        <title>Genome-wide analysis of Borrelia turcica and 'Candidatus Borrelia tachyglossi' shows relapsing fever-like genomes with unique genomic links to Lyme disease Borrelia.</title>
        <authorList>
            <person name="Gofton A.W."/>
            <person name="Margos G."/>
            <person name="Fingerle V."/>
            <person name="Hepner S."/>
            <person name="Loh S.M."/>
            <person name="Ryan U."/>
            <person name="Irwin P."/>
            <person name="Oskam C.L."/>
        </authorList>
    </citation>
    <scope>NUCLEOTIDE SEQUENCE [LARGE SCALE GENOMIC DNA]</scope>
    <source>
        <strain evidence="2 3">IST7</strain>
    </source>
</reference>
<protein>
    <submittedName>
        <fullName evidence="2">Uncharacterized protein</fullName>
    </submittedName>
</protein>
<evidence type="ECO:0000313" key="3">
    <source>
        <dbReference type="Proteomes" id="UP000275571"/>
    </source>
</evidence>
<gene>
    <name evidence="2" type="ORF">DB313_03665</name>
</gene>
<feature type="compositionally biased region" description="Polar residues" evidence="1">
    <location>
        <begin position="42"/>
        <end position="53"/>
    </location>
</feature>
<proteinExistence type="predicted"/>
<evidence type="ECO:0000313" key="2">
    <source>
        <dbReference type="EMBL" id="AYE36550.1"/>
    </source>
</evidence>
<keyword evidence="3" id="KW-1185">Reference proteome</keyword>
<evidence type="ECO:0000256" key="1">
    <source>
        <dbReference type="SAM" id="MobiDB-lite"/>
    </source>
</evidence>